<keyword evidence="8 10" id="KW-0408">Iron</keyword>
<dbReference type="Gene3D" id="3.40.50.880">
    <property type="match status" value="1"/>
</dbReference>
<evidence type="ECO:0000313" key="18">
    <source>
        <dbReference type="Proteomes" id="UP000233524"/>
    </source>
</evidence>
<evidence type="ECO:0000256" key="8">
    <source>
        <dbReference type="ARBA" id="ARBA00023004"/>
    </source>
</evidence>
<evidence type="ECO:0000256" key="11">
    <source>
        <dbReference type="PIRSR" id="PIRSR038927-1"/>
    </source>
</evidence>
<accession>A0A2N3NHQ3</accession>
<reference evidence="17 18" key="1">
    <citation type="journal article" date="2017" name="G3 (Bethesda)">
        <title>First Draft Genome Sequence of the Pathogenic Fungus Lomentospora prolificans (Formerly Scedosporium prolificans).</title>
        <authorList>
            <person name="Luo R."/>
            <person name="Zimin A."/>
            <person name="Workman R."/>
            <person name="Fan Y."/>
            <person name="Pertea G."/>
            <person name="Grossman N."/>
            <person name="Wear M.P."/>
            <person name="Jia B."/>
            <person name="Miller H."/>
            <person name="Casadevall A."/>
            <person name="Timp W."/>
            <person name="Zhang S.X."/>
            <person name="Salzberg S.L."/>
        </authorList>
    </citation>
    <scope>NUCLEOTIDE SEQUENCE [LARGE SCALE GENOMIC DNA]</scope>
    <source>
        <strain evidence="17 18">JHH-5317</strain>
    </source>
</reference>
<dbReference type="PRINTS" id="PR00067">
    <property type="entry name" value="CATALASE"/>
</dbReference>
<name>A0A2N3NHQ3_9PEZI</name>
<dbReference type="Gene3D" id="2.40.180.10">
    <property type="entry name" value="Catalase core domain"/>
    <property type="match status" value="1"/>
</dbReference>
<dbReference type="FunFam" id="2.40.180.10:FF:000003">
    <property type="entry name" value="Catalase"/>
    <property type="match status" value="1"/>
</dbReference>
<keyword evidence="18" id="KW-1185">Reference proteome</keyword>
<dbReference type="GO" id="GO:0006979">
    <property type="term" value="P:response to oxidative stress"/>
    <property type="evidence" value="ECO:0007669"/>
    <property type="project" value="InterPro"/>
</dbReference>
<keyword evidence="15" id="KW-0732">Signal</keyword>
<keyword evidence="7 10" id="KW-0560">Oxidoreductase</keyword>
<dbReference type="InterPro" id="IPR024708">
    <property type="entry name" value="Catalase_AS"/>
</dbReference>
<keyword evidence="5 10" id="KW-0349">Heme</keyword>
<comment type="function">
    <text evidence="10">Occurs in almost all aerobically respiring organisms and serves to protect cells from the toxic effects of hydrogen peroxide.</text>
</comment>
<dbReference type="GO" id="GO:0046872">
    <property type="term" value="F:metal ion binding"/>
    <property type="evidence" value="ECO:0007669"/>
    <property type="project" value="UniProtKB-KW"/>
</dbReference>
<feature type="chain" id="PRO_5014768761" description="Catalase" evidence="15">
    <location>
        <begin position="27"/>
        <end position="731"/>
    </location>
</feature>
<feature type="signal peptide" evidence="15">
    <location>
        <begin position="1"/>
        <end position="26"/>
    </location>
</feature>
<evidence type="ECO:0000256" key="12">
    <source>
        <dbReference type="PIRSR" id="PIRSR038927-2"/>
    </source>
</evidence>
<evidence type="ECO:0000259" key="16">
    <source>
        <dbReference type="SMART" id="SM01060"/>
    </source>
</evidence>
<evidence type="ECO:0000256" key="4">
    <source>
        <dbReference type="ARBA" id="ARBA00022559"/>
    </source>
</evidence>
<dbReference type="GO" id="GO:0020037">
    <property type="term" value="F:heme binding"/>
    <property type="evidence" value="ECO:0007669"/>
    <property type="project" value="UniProtKB-UniRule"/>
</dbReference>
<dbReference type="Pfam" id="PF18011">
    <property type="entry name" value="Catalase_C"/>
    <property type="match status" value="1"/>
</dbReference>
<dbReference type="GO" id="GO:0004096">
    <property type="term" value="F:catalase activity"/>
    <property type="evidence" value="ECO:0007669"/>
    <property type="project" value="UniProtKB-UniRule"/>
</dbReference>
<comment type="caution">
    <text evidence="17">The sequence shown here is derived from an EMBL/GenBank/DDBJ whole genome shotgun (WGS) entry which is preliminary data.</text>
</comment>
<keyword evidence="9 10" id="KW-0376">Hydrogen peroxide</keyword>
<dbReference type="InterPro" id="IPR020835">
    <property type="entry name" value="Catalase_sf"/>
</dbReference>
<evidence type="ECO:0000256" key="15">
    <source>
        <dbReference type="SAM" id="SignalP"/>
    </source>
</evidence>
<dbReference type="STRING" id="41688.A0A2N3NHQ3"/>
<dbReference type="OrthoDB" id="6880011at2759"/>
<dbReference type="SMART" id="SM01060">
    <property type="entry name" value="Catalase"/>
    <property type="match status" value="1"/>
</dbReference>
<comment type="function">
    <text evidence="14">Catalyzes the degradation of hydrogen peroxide (H(2)O(2)) generated by peroxisomal oxidases to water and oxygen, thereby protecting cells from the toxic effects of hydrogen peroxide.</text>
</comment>
<dbReference type="InterPro" id="IPR029062">
    <property type="entry name" value="Class_I_gatase-like"/>
</dbReference>
<feature type="domain" description="Catalase core" evidence="16">
    <location>
        <begin position="65"/>
        <end position="452"/>
    </location>
</feature>
<evidence type="ECO:0000313" key="17">
    <source>
        <dbReference type="EMBL" id="PKS11958.1"/>
    </source>
</evidence>
<comment type="catalytic activity">
    <reaction evidence="10 13">
        <text>2 H2O2 = O2 + 2 H2O</text>
        <dbReference type="Rhea" id="RHEA:20309"/>
        <dbReference type="ChEBI" id="CHEBI:15377"/>
        <dbReference type="ChEBI" id="CHEBI:15379"/>
        <dbReference type="ChEBI" id="CHEBI:16240"/>
        <dbReference type="EC" id="1.11.1.6"/>
    </reaction>
</comment>
<dbReference type="InParanoid" id="A0A2N3NHQ3"/>
<dbReference type="PANTHER" id="PTHR42821">
    <property type="entry name" value="CATALASE"/>
    <property type="match status" value="1"/>
</dbReference>
<dbReference type="InterPro" id="IPR043156">
    <property type="entry name" value="Catalase_clade2_helical"/>
</dbReference>
<organism evidence="17 18">
    <name type="scientific">Lomentospora prolificans</name>
    <dbReference type="NCBI Taxonomy" id="41688"/>
    <lineage>
        <taxon>Eukaryota</taxon>
        <taxon>Fungi</taxon>
        <taxon>Dikarya</taxon>
        <taxon>Ascomycota</taxon>
        <taxon>Pezizomycotina</taxon>
        <taxon>Sordariomycetes</taxon>
        <taxon>Hypocreomycetidae</taxon>
        <taxon>Microascales</taxon>
        <taxon>Microascaceae</taxon>
        <taxon>Lomentospora</taxon>
    </lineage>
</organism>
<dbReference type="Proteomes" id="UP000233524">
    <property type="component" value="Unassembled WGS sequence"/>
</dbReference>
<dbReference type="InterPro" id="IPR024712">
    <property type="entry name" value="Catalase_clade2"/>
</dbReference>
<sequence length="731" mass="81337">MKHSIYASLPLSALLIISTMASLALGQCPFANPNKLRTRQEGDEVDGSRAHLQGHDVVDGDVYMTSDVGGPFSEQRSLRVGDRGPTLLEDFAFRQKITHFDHERVPERAVHARGAGAYGKFVSYGDFSNITSANFLNAEGKETPVFVRFSTVLGSRGSPDTVRDVHGFATRFYTEEGNWDLVGNNIPVFFIQDAIQFPDVIHAGKPKPDSEIPQAGTAHDSAWDFFSTQTTALHTLFFAMSGYGIPRSYRHMDGFGVNTYRFVTDEGVSKLVKFHWKTLQGKAALLWEEAQVTAGTNIDFHRDDLWQNIAAGNAPEWELAVQLVDEDKAQAYGFDVLDPTKIIPEEIVPLKKLGKMTLDTNPRNYFAETEQVAFQPGHIIRGIDFSEDPLLQGRLFSYLDTQINRQGGPNFEQVPINRPIVPVHNNNRDGAAQMMIHRNTIHYTPNSLGNDKPMQANQTHGRGFFTTPGRHAEGRYIRTDPESFADHWSQPRLFFNSLTPAEKQQVIDGMRFETSKIESETVKKNVIKQLNKVSNEIAARVAVAHGLDIPEPDPTYYHDNTTRGFNFLKDPLPKIAGLKVGILATVENKESLSQAADLKSKFDGEGVTTVVIAERAAEGVDAPYTAIRANLFDGLIITKGTEKLFDPKVVTALYPPRRPAQTLEDAYRWGKPIAAIGTACKAFENSLVQDGPGVYTHDDTSSVLESFKEGLRTYKFVDRFPLDEPSQPGKY</sequence>
<dbReference type="InterPro" id="IPR018028">
    <property type="entry name" value="Catalase"/>
</dbReference>
<dbReference type="InterPro" id="IPR010582">
    <property type="entry name" value="Catalase_immune_responsive"/>
</dbReference>
<dbReference type="PROSITE" id="PS00438">
    <property type="entry name" value="CATALASE_2"/>
    <property type="match status" value="1"/>
</dbReference>
<feature type="active site" evidence="11">
    <location>
        <position position="111"/>
    </location>
</feature>
<protein>
    <recommendedName>
        <fullName evidence="3 10">Catalase</fullName>
        <ecNumber evidence="3 10">1.11.1.6</ecNumber>
    </recommendedName>
</protein>
<evidence type="ECO:0000256" key="9">
    <source>
        <dbReference type="ARBA" id="ARBA00023324"/>
    </source>
</evidence>
<keyword evidence="6 10" id="KW-0479">Metal-binding</keyword>
<dbReference type="Gene3D" id="1.20.1370.20">
    <property type="match status" value="1"/>
</dbReference>
<dbReference type="PANTHER" id="PTHR42821:SF3">
    <property type="entry name" value="CATALASE B"/>
    <property type="match status" value="1"/>
</dbReference>
<gene>
    <name evidence="17" type="ORF">jhhlp_001254</name>
</gene>
<dbReference type="GO" id="GO:0042744">
    <property type="term" value="P:hydrogen peroxide catabolic process"/>
    <property type="evidence" value="ECO:0007669"/>
    <property type="project" value="UniProtKB-UniRule"/>
</dbReference>
<dbReference type="AlphaFoldDB" id="A0A2N3NHQ3"/>
<dbReference type="Pfam" id="PF06628">
    <property type="entry name" value="Catalase-rel"/>
    <property type="match status" value="1"/>
</dbReference>
<evidence type="ECO:0000256" key="14">
    <source>
        <dbReference type="RuleBase" id="RU004142"/>
    </source>
</evidence>
<proteinExistence type="inferred from homology"/>
<evidence type="ECO:0000256" key="13">
    <source>
        <dbReference type="RuleBase" id="RU000498"/>
    </source>
</evidence>
<evidence type="ECO:0000256" key="3">
    <source>
        <dbReference type="ARBA" id="ARBA00012314"/>
    </source>
</evidence>
<dbReference type="VEuPathDB" id="FungiDB:jhhlp_001254"/>
<feature type="binding site" description="axial binding residue" evidence="12">
    <location>
        <position position="398"/>
    </location>
    <ligand>
        <name>heme</name>
        <dbReference type="ChEBI" id="CHEBI:30413"/>
    </ligand>
    <ligandPart>
        <name>Fe</name>
        <dbReference type="ChEBI" id="CHEBI:18248"/>
    </ligandPart>
</feature>
<dbReference type="PIRSF" id="PIRSF038927">
    <property type="entry name" value="Catalase_clade2"/>
    <property type="match status" value="1"/>
</dbReference>
<dbReference type="InterPro" id="IPR002226">
    <property type="entry name" value="Catalase_haem_BS"/>
</dbReference>
<dbReference type="EMBL" id="NLAX01000004">
    <property type="protein sequence ID" value="PKS11958.1"/>
    <property type="molecule type" value="Genomic_DNA"/>
</dbReference>
<dbReference type="SUPFAM" id="SSF56634">
    <property type="entry name" value="Heme-dependent catalase-like"/>
    <property type="match status" value="1"/>
</dbReference>
<dbReference type="InterPro" id="IPR011614">
    <property type="entry name" value="Catalase_core"/>
</dbReference>
<dbReference type="FunCoup" id="A0A2N3NHQ3">
    <property type="interactions" value="1045"/>
</dbReference>
<dbReference type="PROSITE" id="PS00437">
    <property type="entry name" value="CATALASE_1"/>
    <property type="match status" value="1"/>
</dbReference>
<dbReference type="InterPro" id="IPR041399">
    <property type="entry name" value="Catalase_large_C"/>
</dbReference>
<dbReference type="EC" id="1.11.1.6" evidence="3 10"/>
<evidence type="ECO:0000256" key="7">
    <source>
        <dbReference type="ARBA" id="ARBA00023002"/>
    </source>
</evidence>
<feature type="active site" evidence="11">
    <location>
        <position position="184"/>
    </location>
</feature>
<dbReference type="GO" id="GO:0005829">
    <property type="term" value="C:cytosol"/>
    <property type="evidence" value="ECO:0007669"/>
    <property type="project" value="TreeGrafter"/>
</dbReference>
<evidence type="ECO:0000256" key="5">
    <source>
        <dbReference type="ARBA" id="ARBA00022617"/>
    </source>
</evidence>
<comment type="similarity">
    <text evidence="2 10 13">Belongs to the catalase family.</text>
</comment>
<evidence type="ECO:0000256" key="1">
    <source>
        <dbReference type="ARBA" id="ARBA00001971"/>
    </source>
</evidence>
<evidence type="ECO:0000256" key="2">
    <source>
        <dbReference type="ARBA" id="ARBA00005329"/>
    </source>
</evidence>
<keyword evidence="4 10" id="KW-0575">Peroxidase</keyword>
<dbReference type="PROSITE" id="PS51402">
    <property type="entry name" value="CATALASE_3"/>
    <property type="match status" value="1"/>
</dbReference>
<evidence type="ECO:0000256" key="6">
    <source>
        <dbReference type="ARBA" id="ARBA00022723"/>
    </source>
</evidence>
<dbReference type="Pfam" id="PF00199">
    <property type="entry name" value="Catalase"/>
    <property type="match status" value="1"/>
</dbReference>
<evidence type="ECO:0000256" key="10">
    <source>
        <dbReference type="PIRNR" id="PIRNR038927"/>
    </source>
</evidence>
<comment type="cofactor">
    <cofactor evidence="1 10 12">
        <name>heme</name>
        <dbReference type="ChEBI" id="CHEBI:30413"/>
    </cofactor>
</comment>
<dbReference type="CDD" id="cd03132">
    <property type="entry name" value="GATase1_catalase"/>
    <property type="match status" value="1"/>
</dbReference>